<evidence type="ECO:0000256" key="1">
    <source>
        <dbReference type="SAM" id="SignalP"/>
    </source>
</evidence>
<organism evidence="2 3">
    <name type="scientific">Hymenobacter chitinivorans DSM 11115</name>
    <dbReference type="NCBI Taxonomy" id="1121954"/>
    <lineage>
        <taxon>Bacteria</taxon>
        <taxon>Pseudomonadati</taxon>
        <taxon>Bacteroidota</taxon>
        <taxon>Cytophagia</taxon>
        <taxon>Cytophagales</taxon>
        <taxon>Hymenobacteraceae</taxon>
        <taxon>Hymenobacter</taxon>
    </lineage>
</organism>
<sequence>MKKLPIFLSLAAATLSLAACEKELEEVSAPVQEAAAVKSESATDLLSAGGWHLTDLTSRTVTTGSTEVPTVSLLGRLKPWLRDNTIEYKTGGAYSVNEGTLKASPDAPALLTGAWQLNAKGDSLTVRQDKSSVRRYSIAELTASTLRLNYSEGTNPVTTYTTVYSH</sequence>
<reference evidence="2 3" key="1">
    <citation type="submission" date="2017-11" db="EMBL/GenBank/DDBJ databases">
        <title>Genomic Encyclopedia of Archaeal and Bacterial Type Strains, Phase II (KMG-II): From Individual Species to Whole Genera.</title>
        <authorList>
            <person name="Goeker M."/>
        </authorList>
    </citation>
    <scope>NUCLEOTIDE SEQUENCE [LARGE SCALE GENOMIC DNA]</scope>
    <source>
        <strain evidence="2 3">DSM 11115</strain>
    </source>
</reference>
<proteinExistence type="predicted"/>
<gene>
    <name evidence="2" type="ORF">CLV45_2267</name>
</gene>
<dbReference type="Proteomes" id="UP000228535">
    <property type="component" value="Unassembled WGS sequence"/>
</dbReference>
<evidence type="ECO:0008006" key="4">
    <source>
        <dbReference type="Google" id="ProtNLM"/>
    </source>
</evidence>
<evidence type="ECO:0000313" key="2">
    <source>
        <dbReference type="EMBL" id="PJJ60834.1"/>
    </source>
</evidence>
<feature type="signal peptide" evidence="1">
    <location>
        <begin position="1"/>
        <end position="18"/>
    </location>
</feature>
<name>A0A2M9BSA5_9BACT</name>
<protein>
    <recommendedName>
        <fullName evidence="4">Lipocalin-like protein</fullName>
    </recommendedName>
</protein>
<comment type="caution">
    <text evidence="2">The sequence shown here is derived from an EMBL/GenBank/DDBJ whole genome shotgun (WGS) entry which is preliminary data.</text>
</comment>
<dbReference type="OrthoDB" id="879641at2"/>
<evidence type="ECO:0000313" key="3">
    <source>
        <dbReference type="Proteomes" id="UP000228535"/>
    </source>
</evidence>
<dbReference type="RefSeq" id="WP_100336462.1">
    <property type="nucleotide sequence ID" value="NZ_PGFA01000001.1"/>
</dbReference>
<dbReference type="AlphaFoldDB" id="A0A2M9BSA5"/>
<accession>A0A2M9BSA5</accession>
<keyword evidence="3" id="KW-1185">Reference proteome</keyword>
<dbReference type="EMBL" id="PGFA01000001">
    <property type="protein sequence ID" value="PJJ60834.1"/>
    <property type="molecule type" value="Genomic_DNA"/>
</dbReference>
<keyword evidence="1" id="KW-0732">Signal</keyword>
<dbReference type="PROSITE" id="PS51257">
    <property type="entry name" value="PROKAR_LIPOPROTEIN"/>
    <property type="match status" value="1"/>
</dbReference>
<feature type="chain" id="PRO_5014734652" description="Lipocalin-like protein" evidence="1">
    <location>
        <begin position="19"/>
        <end position="166"/>
    </location>
</feature>